<dbReference type="EC" id="3.1.3.64" evidence="1"/>
<feature type="domain" description="SAC" evidence="7">
    <location>
        <begin position="54"/>
        <end position="212"/>
    </location>
</feature>
<dbReference type="PANTHER" id="PTHR45662">
    <property type="entry name" value="PHOSPHATIDYLINOSITIDE PHOSPHATASE SAC1"/>
    <property type="match status" value="1"/>
</dbReference>
<dbReference type="GO" id="GO:0004438">
    <property type="term" value="F:phosphatidylinositol-3-phosphate phosphatase activity"/>
    <property type="evidence" value="ECO:0007669"/>
    <property type="project" value="UniProtKB-EC"/>
</dbReference>
<evidence type="ECO:0000259" key="7">
    <source>
        <dbReference type="PROSITE" id="PS50275"/>
    </source>
</evidence>
<protein>
    <recommendedName>
        <fullName evidence="4">Phosphatidylinositol-3-phosphatase SAC1</fullName>
        <ecNumber evidence="1">3.1.3.64</ecNumber>
    </recommendedName>
    <alternativeName>
        <fullName evidence="6">Phosphatidylinositol-4-phosphate phosphatase</fullName>
    </alternativeName>
    <alternativeName>
        <fullName evidence="5">Suppressor of actin mutations 1-like protein</fullName>
    </alternativeName>
</protein>
<evidence type="ECO:0000256" key="6">
    <source>
        <dbReference type="ARBA" id="ARBA00041911"/>
    </source>
</evidence>
<dbReference type="PANTHER" id="PTHR45662:SF2">
    <property type="entry name" value="PHOSPHATIDYLINOSITOL-3-PHOSPHATASE SAC1"/>
    <property type="match status" value="1"/>
</dbReference>
<evidence type="ECO:0000256" key="3">
    <source>
        <dbReference type="ARBA" id="ARBA00036807"/>
    </source>
</evidence>
<dbReference type="GO" id="GO:0005783">
    <property type="term" value="C:endoplasmic reticulum"/>
    <property type="evidence" value="ECO:0007669"/>
    <property type="project" value="TreeGrafter"/>
</dbReference>
<dbReference type="EMBL" id="GHBP01003855">
    <property type="protein sequence ID" value="NDJ93503.1"/>
    <property type="molecule type" value="Transcribed_RNA"/>
</dbReference>
<accession>A0A6G3MHQ0</accession>
<organism evidence="8">
    <name type="scientific">Henneguya salminicola</name>
    <name type="common">Myxosporean</name>
    <dbReference type="NCBI Taxonomy" id="69463"/>
    <lineage>
        <taxon>Eukaryota</taxon>
        <taxon>Metazoa</taxon>
        <taxon>Cnidaria</taxon>
        <taxon>Myxozoa</taxon>
        <taxon>Myxosporea</taxon>
        <taxon>Bivalvulida</taxon>
        <taxon>Platysporina</taxon>
        <taxon>Myxobolidae</taxon>
        <taxon>Henneguya</taxon>
    </lineage>
</organism>
<sequence length="212" mass="24554">MFVSSAFPIGTFIEAKIYKITEVIIVINCDPQQILICSEKTTTFPENLRDIFEIGRLITNGRFYYAVDTSKNIFFDLSLPFDKTREFSTGRNFFQWNRGMIIPWRQLNNDYYKWICPIINGSIDIQSIDIPAKHVIDTQLPPDQIFSNLKMYHLQKSQSIHNLQLNSSVQLKIIVISRLSWVRAGARLLVRGLNDEGFVANFVETEQVKITL</sequence>
<comment type="catalytic activity">
    <reaction evidence="3">
        <text>a 1,2-diacyl-sn-glycero-3-phospho-(1D-myo-inositol 4-phosphate) + H2O = a 1,2-diacyl-sn-glycero-3-phospho-(1D-myo-inositol) + phosphate</text>
        <dbReference type="Rhea" id="RHEA:55652"/>
        <dbReference type="ChEBI" id="CHEBI:15377"/>
        <dbReference type="ChEBI" id="CHEBI:43474"/>
        <dbReference type="ChEBI" id="CHEBI:57880"/>
        <dbReference type="ChEBI" id="CHEBI:58178"/>
    </reaction>
    <physiologicalReaction direction="left-to-right" evidence="3">
        <dbReference type="Rhea" id="RHEA:55653"/>
    </physiologicalReaction>
</comment>
<dbReference type="PROSITE" id="PS50275">
    <property type="entry name" value="SAC"/>
    <property type="match status" value="1"/>
</dbReference>
<dbReference type="InterPro" id="IPR002013">
    <property type="entry name" value="SAC_dom"/>
</dbReference>
<evidence type="ECO:0000313" key="8">
    <source>
        <dbReference type="EMBL" id="NDJ93503.1"/>
    </source>
</evidence>
<reference evidence="8" key="1">
    <citation type="submission" date="2018-11" db="EMBL/GenBank/DDBJ databases">
        <title>Henneguya salminicola genome and transcriptome.</title>
        <authorList>
            <person name="Yahalomi D."/>
            <person name="Atkinson S.D."/>
            <person name="Neuhof M."/>
            <person name="Chang E.S."/>
            <person name="Philippe H."/>
            <person name="Cartwright P."/>
            <person name="Bartholomew J.L."/>
            <person name="Huchon D."/>
        </authorList>
    </citation>
    <scope>NUCLEOTIDE SEQUENCE</scope>
    <source>
        <strain evidence="8">Hz1</strain>
        <tissue evidence="8">Whole</tissue>
    </source>
</reference>
<evidence type="ECO:0000256" key="2">
    <source>
        <dbReference type="ARBA" id="ARBA00036631"/>
    </source>
</evidence>
<evidence type="ECO:0000256" key="5">
    <source>
        <dbReference type="ARBA" id="ARBA00041396"/>
    </source>
</evidence>
<dbReference type="GO" id="GO:0043812">
    <property type="term" value="F:phosphatidylinositol-4-phosphate phosphatase activity"/>
    <property type="evidence" value="ECO:0007669"/>
    <property type="project" value="TreeGrafter"/>
</dbReference>
<evidence type="ECO:0000256" key="4">
    <source>
        <dbReference type="ARBA" id="ARBA00040795"/>
    </source>
</evidence>
<name>A0A6G3MHQ0_HENSL</name>
<dbReference type="GO" id="GO:0046856">
    <property type="term" value="P:phosphatidylinositol dephosphorylation"/>
    <property type="evidence" value="ECO:0007669"/>
    <property type="project" value="TreeGrafter"/>
</dbReference>
<dbReference type="AlphaFoldDB" id="A0A6G3MHQ0"/>
<dbReference type="Pfam" id="PF02383">
    <property type="entry name" value="Syja_N"/>
    <property type="match status" value="1"/>
</dbReference>
<evidence type="ECO:0000256" key="1">
    <source>
        <dbReference type="ARBA" id="ARBA00013038"/>
    </source>
</evidence>
<comment type="catalytic activity">
    <reaction evidence="2">
        <text>a 1,2-diacyl-sn-glycero-3-phospho-(1D-myo-inositol-3-phosphate) + H2O = a 1,2-diacyl-sn-glycero-3-phospho-(1D-myo-inositol) + phosphate</text>
        <dbReference type="Rhea" id="RHEA:12316"/>
        <dbReference type="ChEBI" id="CHEBI:15377"/>
        <dbReference type="ChEBI" id="CHEBI:43474"/>
        <dbReference type="ChEBI" id="CHEBI:57880"/>
        <dbReference type="ChEBI" id="CHEBI:58088"/>
        <dbReference type="EC" id="3.1.3.64"/>
    </reaction>
    <physiologicalReaction direction="left-to-right" evidence="2">
        <dbReference type="Rhea" id="RHEA:12317"/>
    </physiologicalReaction>
</comment>
<proteinExistence type="predicted"/>